<dbReference type="SUPFAM" id="SSF50475">
    <property type="entry name" value="FMN-binding split barrel"/>
    <property type="match status" value="1"/>
</dbReference>
<accession>A0A822VEG1</accession>
<organism evidence="2 3">
    <name type="scientific">Agrobacterium tumefaciens str. B6</name>
    <dbReference type="NCBI Taxonomy" id="1183423"/>
    <lineage>
        <taxon>Bacteria</taxon>
        <taxon>Pseudomonadati</taxon>
        <taxon>Pseudomonadota</taxon>
        <taxon>Alphaproteobacteria</taxon>
        <taxon>Hyphomicrobiales</taxon>
        <taxon>Rhizobiaceae</taxon>
        <taxon>Rhizobium/Agrobacterium group</taxon>
        <taxon>Agrobacterium</taxon>
        <taxon>Agrobacterium tumefaciens complex</taxon>
    </lineage>
</organism>
<sequence>MSKYLDIAATPSVAAAQDKYGSAEQWARIAARSGADETTRSQRLGPAETAFIQEREGFYLASVSETGWPYVQYRGGPAGFLTVLDPTLLGFADFRGNRQYITTGNVTASDRVSLFLMDYAHRQRLKIFARMRIIDAGDDPLLAERLTLPDYPARVERLVLIAVEAFDWNCPQHITPRFTLAELKRWRME</sequence>
<name>A0A822VEG1_AGRTU</name>
<dbReference type="AlphaFoldDB" id="A0A822VEG1"/>
<dbReference type="Gene3D" id="2.30.110.10">
    <property type="entry name" value="Electron Transport, Fmn-binding Protein, Chain A"/>
    <property type="match status" value="1"/>
</dbReference>
<comment type="caution">
    <text evidence="2">The sequence shown here is derived from an EMBL/GenBank/DDBJ whole genome shotgun (WGS) entry which is preliminary data.</text>
</comment>
<gene>
    <name evidence="2" type="ORF">AGR4A_pAt20054</name>
</gene>
<dbReference type="RefSeq" id="WP_060723537.1">
    <property type="nucleotide sequence ID" value="NZ_LMVK01000008.1"/>
</dbReference>
<protein>
    <submittedName>
        <fullName evidence="2">Pyridoxamine 5'-phosphate oxidase-related, FMN-binding core</fullName>
    </submittedName>
</protein>
<evidence type="ECO:0000259" key="1">
    <source>
        <dbReference type="Pfam" id="PF01243"/>
    </source>
</evidence>
<dbReference type="InterPro" id="IPR011576">
    <property type="entry name" value="Pyridox_Oxase_N"/>
</dbReference>
<evidence type="ECO:0000313" key="2">
    <source>
        <dbReference type="EMBL" id="CVI25182.1"/>
    </source>
</evidence>
<dbReference type="InterPro" id="IPR012349">
    <property type="entry name" value="Split_barrel_FMN-bd"/>
</dbReference>
<dbReference type="EMBL" id="FCNL01000041">
    <property type="protein sequence ID" value="CVI25182.1"/>
    <property type="molecule type" value="Genomic_DNA"/>
</dbReference>
<dbReference type="Proteomes" id="UP000192074">
    <property type="component" value="Unassembled WGS sequence"/>
</dbReference>
<proteinExistence type="predicted"/>
<dbReference type="PANTHER" id="PTHR42815">
    <property type="entry name" value="FAD-BINDING, PUTATIVE (AFU_ORTHOLOGUE AFUA_6G07600)-RELATED"/>
    <property type="match status" value="1"/>
</dbReference>
<evidence type="ECO:0000313" key="3">
    <source>
        <dbReference type="Proteomes" id="UP000192074"/>
    </source>
</evidence>
<dbReference type="Pfam" id="PF01243">
    <property type="entry name" value="PNPOx_N"/>
    <property type="match status" value="1"/>
</dbReference>
<reference evidence="2 3" key="1">
    <citation type="submission" date="2016-01" db="EMBL/GenBank/DDBJ databases">
        <authorList>
            <person name="Regsiter A."/>
            <person name="william w."/>
        </authorList>
    </citation>
    <scope>NUCLEOTIDE SEQUENCE [LARGE SCALE GENOMIC DNA]</scope>
    <source>
        <strain evidence="2 3">B6</strain>
    </source>
</reference>
<feature type="domain" description="Pyridoxamine 5'-phosphate oxidase N-terminal" evidence="1">
    <location>
        <begin position="49"/>
        <end position="138"/>
    </location>
</feature>
<dbReference type="PANTHER" id="PTHR42815:SF2">
    <property type="entry name" value="FAD-BINDING, PUTATIVE (AFU_ORTHOLOGUE AFUA_6G07600)-RELATED"/>
    <property type="match status" value="1"/>
</dbReference>